<sequence length="1055" mass="117986">MAQQEVIRQETLGVQKKKGVESRYFVLSKESLDYFSTEAESQESSEPRGRMDLKEVEKLEAQEDGFSLILRGGQSLNLKTPEDSLELWLSSLRPLIKASGGKFKGRVLCSGYLSVERKGLLKKPFFVLRENSFERYDTAAHFEKGQEPRAMPLTDIERVTVGDRRLTLEVKDQKKPLEFQVDSTQEFLQWQGAFEKLLAQRLGDNFVSSAEAGMGHASASVRGETMPREAPKLLCEGELLVLKSDREDPRYCVLRTDCFQYFNSREDYQTGVAARARALIEDVTSFEVLEDGTMEVELGAKKWSFKAHNTEDLHRWQTAWETDPEEPLPVSGKPLPVPKPPVVTSGGFNLRKEGLRQAASFGLLVLREDRLEFFEGRGRVPSEDEAPDVSALMDEIEDLEVKEDVLTVRFADPSKTFELFSPQGKTMEEWHRELEHVFEETPSSAEDEDPKATVSTDDSTAQIARELLNFVKTVNTTFRACMVNGQTVQNALDLHTALRQNTQQVKPEDLAKALKDLGIGLTGAQIEYFMLSLDPTDGGITWEEWLKALSVTEADPASAASKVRDRYQEGGVLRGVGPAQQEICQAVEKPEEKPSSPSRATRNRSLFSGPVELGGDRRHGVLYADRLAFFENSEDIVYADPDTTVQLREMQAVKASNGVFEIQATSGLLEMRCRRAFELWQSSLSEALGASFTKHVNGKTIEWVNIREPTDSPVRLPKPGASAKPMHQGPLRLLQEDGSEQMRYVLVYGDRFEHFNDAVSALRGSGSSGVVHATDVTSVRVTESAFIFKLRQESLHVQIPVGEDMELWVSAFQLLFHPQNDAGHSPPNMDELLVLYKHGAFLKGGERSKMERSELAAEVQDERFQNWLQALPEKVIHWGLLGFQHQQRLVVRLSILFRDRLDSWCSASSASCGMKEDSRILMSRVRGLETISGGLIVDLGGKKVGIHVGDNENLQQWSGAFLSVLAPLKTERSVSPGTPADRPRSQPPSPGKGRDRLPVAYSTKSTPSSPTSQMPRKLKESFGFLRPLYQDHGPKFDEQGFSAKIGDELLAFKLD</sequence>
<feature type="region of interest" description="Disordered" evidence="1">
    <location>
        <begin position="587"/>
        <end position="609"/>
    </location>
</feature>
<dbReference type="EMBL" id="CAJNJA010033324">
    <property type="protein sequence ID" value="CAE7677625.1"/>
    <property type="molecule type" value="Genomic_DNA"/>
</dbReference>
<feature type="compositionally biased region" description="Polar residues" evidence="1">
    <location>
        <begin position="595"/>
        <end position="606"/>
    </location>
</feature>
<feature type="region of interest" description="Disordered" evidence="1">
    <location>
        <begin position="439"/>
        <end position="458"/>
    </location>
</feature>
<dbReference type="AlphaFoldDB" id="A0A812WLI5"/>
<evidence type="ECO:0000313" key="3">
    <source>
        <dbReference type="EMBL" id="CAE7677625.1"/>
    </source>
</evidence>
<gene>
    <name evidence="3" type="primary">desi2</name>
    <name evidence="3" type="ORF">SNEC2469_LOCUS19454</name>
</gene>
<feature type="non-terminal residue" evidence="3">
    <location>
        <position position="1"/>
    </location>
</feature>
<protein>
    <submittedName>
        <fullName evidence="3">Desi2 protein</fullName>
    </submittedName>
</protein>
<evidence type="ECO:0000259" key="2">
    <source>
        <dbReference type="PROSITE" id="PS50003"/>
    </source>
</evidence>
<proteinExistence type="predicted"/>
<feature type="compositionally biased region" description="Low complexity" evidence="1">
    <location>
        <begin position="1002"/>
        <end position="1012"/>
    </location>
</feature>
<dbReference type="SUPFAM" id="SSF47473">
    <property type="entry name" value="EF-hand"/>
    <property type="match status" value="1"/>
</dbReference>
<dbReference type="OrthoDB" id="412474at2759"/>
<evidence type="ECO:0000313" key="4">
    <source>
        <dbReference type="Proteomes" id="UP000601435"/>
    </source>
</evidence>
<feature type="domain" description="PH" evidence="2">
    <location>
        <begin position="5"/>
        <end position="97"/>
    </location>
</feature>
<feature type="region of interest" description="Disordered" evidence="1">
    <location>
        <begin position="972"/>
        <end position="1017"/>
    </location>
</feature>
<dbReference type="InterPro" id="IPR001849">
    <property type="entry name" value="PH_domain"/>
</dbReference>
<dbReference type="InterPro" id="IPR011992">
    <property type="entry name" value="EF-hand-dom_pair"/>
</dbReference>
<dbReference type="Proteomes" id="UP000601435">
    <property type="component" value="Unassembled WGS sequence"/>
</dbReference>
<accession>A0A812WLI5</accession>
<organism evidence="3 4">
    <name type="scientific">Symbiodinium necroappetens</name>
    <dbReference type="NCBI Taxonomy" id="1628268"/>
    <lineage>
        <taxon>Eukaryota</taxon>
        <taxon>Sar</taxon>
        <taxon>Alveolata</taxon>
        <taxon>Dinophyceae</taxon>
        <taxon>Suessiales</taxon>
        <taxon>Symbiodiniaceae</taxon>
        <taxon>Symbiodinium</taxon>
    </lineage>
</organism>
<dbReference type="SUPFAM" id="SSF50729">
    <property type="entry name" value="PH domain-like"/>
    <property type="match status" value="3"/>
</dbReference>
<dbReference type="Gene3D" id="1.10.238.10">
    <property type="entry name" value="EF-hand"/>
    <property type="match status" value="1"/>
</dbReference>
<feature type="domain" description="PH" evidence="2">
    <location>
        <begin position="106"/>
        <end position="199"/>
    </location>
</feature>
<dbReference type="SMART" id="SM00233">
    <property type="entry name" value="PH"/>
    <property type="match status" value="6"/>
</dbReference>
<dbReference type="Gene3D" id="2.30.29.30">
    <property type="entry name" value="Pleckstrin-homology domain (PH domain)/Phosphotyrosine-binding domain (PTB)"/>
    <property type="match status" value="2"/>
</dbReference>
<evidence type="ECO:0000256" key="1">
    <source>
        <dbReference type="SAM" id="MobiDB-lite"/>
    </source>
</evidence>
<dbReference type="CDD" id="cd00821">
    <property type="entry name" value="PH"/>
    <property type="match status" value="1"/>
</dbReference>
<dbReference type="PROSITE" id="PS50003">
    <property type="entry name" value="PH_DOMAIN"/>
    <property type="match status" value="2"/>
</dbReference>
<comment type="caution">
    <text evidence="3">The sequence shown here is derived from an EMBL/GenBank/DDBJ whole genome shotgun (WGS) entry which is preliminary data.</text>
</comment>
<reference evidence="3" key="1">
    <citation type="submission" date="2021-02" db="EMBL/GenBank/DDBJ databases">
        <authorList>
            <person name="Dougan E. K."/>
            <person name="Rhodes N."/>
            <person name="Thang M."/>
            <person name="Chan C."/>
        </authorList>
    </citation>
    <scope>NUCLEOTIDE SEQUENCE</scope>
</reference>
<keyword evidence="4" id="KW-1185">Reference proteome</keyword>
<name>A0A812WLI5_9DINO</name>
<dbReference type="InterPro" id="IPR011993">
    <property type="entry name" value="PH-like_dom_sf"/>
</dbReference>